<evidence type="ECO:0000313" key="2">
    <source>
        <dbReference type="EMBL" id="PTX46981.1"/>
    </source>
</evidence>
<dbReference type="EMBL" id="QBKP01000014">
    <property type="protein sequence ID" value="PTX46981.1"/>
    <property type="molecule type" value="Genomic_DNA"/>
</dbReference>
<name>A0A2T6AC90_9RHOB</name>
<feature type="non-terminal residue" evidence="1">
    <location>
        <position position="1"/>
    </location>
</feature>
<dbReference type="EMBL" id="QBKP01000029">
    <property type="protein sequence ID" value="PTX41435.1"/>
    <property type="molecule type" value="Genomic_DNA"/>
</dbReference>
<evidence type="ECO:0000313" key="1">
    <source>
        <dbReference type="EMBL" id="PTX41435.1"/>
    </source>
</evidence>
<dbReference type="Proteomes" id="UP000244224">
    <property type="component" value="Unassembled WGS sequence"/>
</dbReference>
<accession>A0A2T6AC90</accession>
<dbReference type="AlphaFoldDB" id="A0A2T6AC90"/>
<evidence type="ECO:0000313" key="3">
    <source>
        <dbReference type="Proteomes" id="UP000244224"/>
    </source>
</evidence>
<comment type="caution">
    <text evidence="1">The sequence shown here is derived from an EMBL/GenBank/DDBJ whole genome shotgun (WGS) entry which is preliminary data.</text>
</comment>
<gene>
    <name evidence="2" type="ORF">C8N34_1141</name>
    <name evidence="1" type="ORF">C8N34_12939</name>
</gene>
<protein>
    <submittedName>
        <fullName evidence="1">Uncharacterized protein</fullName>
    </submittedName>
</protein>
<reference evidence="1 3" key="1">
    <citation type="submission" date="2018-04" db="EMBL/GenBank/DDBJ databases">
        <title>Genomic Encyclopedia of Archaeal and Bacterial Type Strains, Phase II (KMG-II): from individual species to whole genera.</title>
        <authorList>
            <person name="Goeker M."/>
        </authorList>
    </citation>
    <scope>NUCLEOTIDE SEQUENCE [LARGE SCALE GENOMIC DNA]</scope>
    <source>
        <strain evidence="1 3">DSM 21823</strain>
    </source>
</reference>
<organism evidence="1 3">
    <name type="scientific">Gemmobacter caeni</name>
    <dbReference type="NCBI Taxonomy" id="589035"/>
    <lineage>
        <taxon>Bacteria</taxon>
        <taxon>Pseudomonadati</taxon>
        <taxon>Pseudomonadota</taxon>
        <taxon>Alphaproteobacteria</taxon>
        <taxon>Rhodobacterales</taxon>
        <taxon>Paracoccaceae</taxon>
        <taxon>Gemmobacter</taxon>
    </lineage>
</organism>
<sequence>LESYAATGLLNREPKGSLLGADRGARLDAD</sequence>
<proteinExistence type="predicted"/>
<keyword evidence="3" id="KW-1185">Reference proteome</keyword>